<proteinExistence type="predicted"/>
<sequence>MRYSGDWMSLVDDRVLEYIREHGSGSPKKMQEKGKIRYSPQYVAERCRVLSEYGLLTHLGNGVYVITESGERYLDGELDTQELKESK</sequence>
<protein>
    <recommendedName>
        <fullName evidence="3">Phage PhiH1 repressor protein</fullName>
    </recommendedName>
</protein>
<dbReference type="InterPro" id="IPR036388">
    <property type="entry name" value="WH-like_DNA-bd_sf"/>
</dbReference>
<dbReference type="RefSeq" id="WP_073096835.1">
    <property type="nucleotide sequence ID" value="NZ_AEMG01000027.1"/>
</dbReference>
<dbReference type="Gene3D" id="1.10.10.10">
    <property type="entry name" value="Winged helix-like DNA-binding domain superfamily/Winged helix DNA-binding domain"/>
    <property type="match status" value="1"/>
</dbReference>
<dbReference type="AlphaFoldDB" id="A0A1M7CN41"/>
<dbReference type="EMBL" id="FRAN01000011">
    <property type="protein sequence ID" value="SHL68718.1"/>
    <property type="molecule type" value="Genomic_DNA"/>
</dbReference>
<evidence type="ECO:0000313" key="1">
    <source>
        <dbReference type="EMBL" id="SHL68718.1"/>
    </source>
</evidence>
<organism evidence="1 2">
    <name type="scientific">Haladaptatus paucihalophilus DX253</name>
    <dbReference type="NCBI Taxonomy" id="797209"/>
    <lineage>
        <taxon>Archaea</taxon>
        <taxon>Methanobacteriati</taxon>
        <taxon>Methanobacteriota</taxon>
        <taxon>Stenosarchaea group</taxon>
        <taxon>Halobacteria</taxon>
        <taxon>Halobacteriales</taxon>
        <taxon>Haladaptataceae</taxon>
        <taxon>Haladaptatus</taxon>
    </lineage>
</organism>
<reference evidence="2" key="1">
    <citation type="submission" date="2016-11" db="EMBL/GenBank/DDBJ databases">
        <authorList>
            <person name="Varghese N."/>
            <person name="Submissions S."/>
        </authorList>
    </citation>
    <scope>NUCLEOTIDE SEQUENCE [LARGE SCALE GENOMIC DNA]</scope>
    <source>
        <strain evidence="2">DX253</strain>
    </source>
</reference>
<evidence type="ECO:0000313" key="2">
    <source>
        <dbReference type="Proteomes" id="UP000184203"/>
    </source>
</evidence>
<dbReference type="Proteomes" id="UP000184203">
    <property type="component" value="Unassembled WGS sequence"/>
</dbReference>
<dbReference type="InterPro" id="IPR036390">
    <property type="entry name" value="WH_DNA-bd_sf"/>
</dbReference>
<keyword evidence="2" id="KW-1185">Reference proteome</keyword>
<accession>A0A1M7CN41</accession>
<gene>
    <name evidence="1" type="ORF">SAMN05444342_4416</name>
</gene>
<dbReference type="SUPFAM" id="SSF46785">
    <property type="entry name" value="Winged helix' DNA-binding domain"/>
    <property type="match status" value="1"/>
</dbReference>
<name>A0A1M7CN41_HALPU</name>
<evidence type="ECO:0008006" key="3">
    <source>
        <dbReference type="Google" id="ProtNLM"/>
    </source>
</evidence>